<dbReference type="Proteomes" id="UP000298468">
    <property type="component" value="Unassembled WGS sequence"/>
</dbReference>
<feature type="region of interest" description="Disordered" evidence="1">
    <location>
        <begin position="429"/>
        <end position="462"/>
    </location>
</feature>
<dbReference type="EMBL" id="SOHM01000047">
    <property type="protein sequence ID" value="TFD83915.1"/>
    <property type="molecule type" value="Genomic_DNA"/>
</dbReference>
<feature type="transmembrane region" description="Helical" evidence="2">
    <location>
        <begin position="80"/>
        <end position="98"/>
    </location>
</feature>
<evidence type="ECO:0000256" key="2">
    <source>
        <dbReference type="SAM" id="Phobius"/>
    </source>
</evidence>
<keyword evidence="2" id="KW-0472">Membrane</keyword>
<keyword evidence="2" id="KW-0812">Transmembrane</keyword>
<sequence length="462" mass="48757">MTRRRSTQQRLDPLGTLAAWPLAPLIASIVLCYSVIATVLQQSQIQNPLFATLAVLAMGAAAGTLVIAAQPANAPFNGRMHLVMAALALAGYLFEQFSRWGSNLLVQDDFGPVCIGFLLLALAPYRPWRQIALSGAVASVVAVAVTLPQADSFEVTVPVAVYAIVSATQILAPTAAGAAYSRRIVRSILAWQTDARRAIVARTEEARGQMARAVVEQQVAALKSGVIPFLADLLERGTVTALDIAQAGQLAADVRRTLVAEIDRTWLDTVATRERAALTERGTPGLLVVADPEHRATAFRADQRAATAALIGALCAAPGFDPHSLVVQITGTAPPVKPAPSKARPAQPLPTTAQDTASVPRLPRSSAAKPAPAAPAPAQLDTITIQAALDLPPRKVKALLRPYLGVIRVVFDNVRVTVRRPSLTIEYDSVRDPNDASAAPQAPATPATPAGVRAQKAPRQVR</sequence>
<feature type="region of interest" description="Disordered" evidence="1">
    <location>
        <begin position="331"/>
        <end position="377"/>
    </location>
</feature>
<accession>A0A4R9BGT8</accession>
<feature type="compositionally biased region" description="Low complexity" evidence="1">
    <location>
        <begin position="436"/>
        <end position="450"/>
    </location>
</feature>
<reference evidence="3 4" key="1">
    <citation type="submission" date="2019-03" db="EMBL/GenBank/DDBJ databases">
        <title>Genomics of glacier-inhabiting Cryobacterium strains.</title>
        <authorList>
            <person name="Liu Q."/>
            <person name="Xin Y.-H."/>
        </authorList>
    </citation>
    <scope>NUCLEOTIDE SEQUENCE [LARGE SCALE GENOMIC DNA]</scope>
    <source>
        <strain evidence="3 4">Sr59</strain>
    </source>
</reference>
<comment type="caution">
    <text evidence="3">The sequence shown here is derived from an EMBL/GenBank/DDBJ whole genome shotgun (WGS) entry which is preliminary data.</text>
</comment>
<keyword evidence="4" id="KW-1185">Reference proteome</keyword>
<feature type="transmembrane region" description="Helical" evidence="2">
    <location>
        <begin position="48"/>
        <end position="68"/>
    </location>
</feature>
<feature type="transmembrane region" description="Helical" evidence="2">
    <location>
        <begin position="159"/>
        <end position="180"/>
    </location>
</feature>
<organism evidence="3 4">
    <name type="scientific">Cryobacterium lactosi</name>
    <dbReference type="NCBI Taxonomy" id="1259202"/>
    <lineage>
        <taxon>Bacteria</taxon>
        <taxon>Bacillati</taxon>
        <taxon>Actinomycetota</taxon>
        <taxon>Actinomycetes</taxon>
        <taxon>Micrococcales</taxon>
        <taxon>Microbacteriaceae</taxon>
        <taxon>Cryobacterium</taxon>
    </lineage>
</organism>
<feature type="transmembrane region" description="Helical" evidence="2">
    <location>
        <begin position="104"/>
        <end position="123"/>
    </location>
</feature>
<dbReference type="AlphaFoldDB" id="A0A4R9BGT8"/>
<gene>
    <name evidence="3" type="ORF">E3T61_20410</name>
</gene>
<keyword evidence="2" id="KW-1133">Transmembrane helix</keyword>
<feature type="transmembrane region" description="Helical" evidence="2">
    <location>
        <begin position="130"/>
        <end position="147"/>
    </location>
</feature>
<evidence type="ECO:0000313" key="3">
    <source>
        <dbReference type="EMBL" id="TFD83915.1"/>
    </source>
</evidence>
<proteinExistence type="predicted"/>
<protein>
    <submittedName>
        <fullName evidence="3">Uncharacterized protein</fullName>
    </submittedName>
</protein>
<dbReference type="RefSeq" id="WP_134642673.1">
    <property type="nucleotide sequence ID" value="NZ_SOHM01000047.1"/>
</dbReference>
<name>A0A4R9BGT8_9MICO</name>
<evidence type="ECO:0000313" key="4">
    <source>
        <dbReference type="Proteomes" id="UP000298468"/>
    </source>
</evidence>
<feature type="transmembrane region" description="Helical" evidence="2">
    <location>
        <begin position="12"/>
        <end position="36"/>
    </location>
</feature>
<dbReference type="OrthoDB" id="5124052at2"/>
<evidence type="ECO:0000256" key="1">
    <source>
        <dbReference type="SAM" id="MobiDB-lite"/>
    </source>
</evidence>